<comment type="caution">
    <text evidence="1">The sequence shown here is derived from an EMBL/GenBank/DDBJ whole genome shotgun (WGS) entry which is preliminary data.</text>
</comment>
<organism evidence="1 2">
    <name type="scientific">Dichanthelium oligosanthes</name>
    <dbReference type="NCBI Taxonomy" id="888268"/>
    <lineage>
        <taxon>Eukaryota</taxon>
        <taxon>Viridiplantae</taxon>
        <taxon>Streptophyta</taxon>
        <taxon>Embryophyta</taxon>
        <taxon>Tracheophyta</taxon>
        <taxon>Spermatophyta</taxon>
        <taxon>Magnoliopsida</taxon>
        <taxon>Liliopsida</taxon>
        <taxon>Poales</taxon>
        <taxon>Poaceae</taxon>
        <taxon>PACMAD clade</taxon>
        <taxon>Panicoideae</taxon>
        <taxon>Panicodae</taxon>
        <taxon>Paniceae</taxon>
        <taxon>Dichantheliinae</taxon>
        <taxon>Dichanthelium</taxon>
    </lineage>
</organism>
<sequence>MAIGELLNLELCSPNQNTNYYSDEEKEEITWKQCLQLTDCKKTTKCCNLRHLMTNRIVTCMAAENSFH</sequence>
<evidence type="ECO:0000313" key="2">
    <source>
        <dbReference type="Proteomes" id="UP000095767"/>
    </source>
</evidence>
<keyword evidence="2" id="KW-1185">Reference proteome</keyword>
<name>A0A1E5W550_9POAL</name>
<dbReference type="EMBL" id="LWDX02021328">
    <property type="protein sequence ID" value="OEL32388.1"/>
    <property type="molecule type" value="Genomic_DNA"/>
</dbReference>
<reference evidence="1 2" key="1">
    <citation type="submission" date="2016-09" db="EMBL/GenBank/DDBJ databases">
        <title>The draft genome of Dichanthelium oligosanthes: A C3 panicoid grass species.</title>
        <authorList>
            <person name="Studer A.J."/>
            <person name="Schnable J.C."/>
            <person name="Brutnell T.P."/>
        </authorList>
    </citation>
    <scope>NUCLEOTIDE SEQUENCE [LARGE SCALE GENOMIC DNA]</scope>
    <source>
        <strain evidence="2">cv. Kellogg 1175</strain>
        <tissue evidence="1">Leaf</tissue>
    </source>
</reference>
<dbReference type="AlphaFoldDB" id="A0A1E5W550"/>
<protein>
    <submittedName>
        <fullName evidence="1">Uncharacterized protein</fullName>
    </submittedName>
</protein>
<proteinExistence type="predicted"/>
<gene>
    <name evidence="1" type="ORF">BAE44_0006590</name>
</gene>
<evidence type="ECO:0000313" key="1">
    <source>
        <dbReference type="EMBL" id="OEL32388.1"/>
    </source>
</evidence>
<accession>A0A1E5W550</accession>
<dbReference type="Proteomes" id="UP000095767">
    <property type="component" value="Unassembled WGS sequence"/>
</dbReference>